<feature type="signal peptide" evidence="1">
    <location>
        <begin position="1"/>
        <end position="18"/>
    </location>
</feature>
<accession>A0AAV7XII3</accession>
<name>A0AAV7XII3_9NEOP</name>
<evidence type="ECO:0000313" key="3">
    <source>
        <dbReference type="Proteomes" id="UP001075354"/>
    </source>
</evidence>
<reference evidence="2" key="1">
    <citation type="submission" date="2022-12" db="EMBL/GenBank/DDBJ databases">
        <title>Chromosome-level genome assembly of the bean flower thrips Megalurothrips usitatus.</title>
        <authorList>
            <person name="Ma L."/>
            <person name="Liu Q."/>
            <person name="Li H."/>
            <person name="Cai W."/>
        </authorList>
    </citation>
    <scope>NUCLEOTIDE SEQUENCE</scope>
    <source>
        <strain evidence="2">Cailab_2022a</strain>
    </source>
</reference>
<keyword evidence="1" id="KW-0732">Signal</keyword>
<gene>
    <name evidence="2" type="ORF">ONE63_010358</name>
</gene>
<dbReference type="EMBL" id="JAPTSV010000008">
    <property type="protein sequence ID" value="KAJ1525553.1"/>
    <property type="molecule type" value="Genomic_DNA"/>
</dbReference>
<evidence type="ECO:0000256" key="1">
    <source>
        <dbReference type="SAM" id="SignalP"/>
    </source>
</evidence>
<keyword evidence="3" id="KW-1185">Reference proteome</keyword>
<comment type="caution">
    <text evidence="2">The sequence shown here is derived from an EMBL/GenBank/DDBJ whole genome shotgun (WGS) entry which is preliminary data.</text>
</comment>
<dbReference type="Proteomes" id="UP001075354">
    <property type="component" value="Chromosome 8"/>
</dbReference>
<proteinExistence type="predicted"/>
<dbReference type="AlphaFoldDB" id="A0AAV7XII3"/>
<organism evidence="2 3">
    <name type="scientific">Megalurothrips usitatus</name>
    <name type="common">bean blossom thrips</name>
    <dbReference type="NCBI Taxonomy" id="439358"/>
    <lineage>
        <taxon>Eukaryota</taxon>
        <taxon>Metazoa</taxon>
        <taxon>Ecdysozoa</taxon>
        <taxon>Arthropoda</taxon>
        <taxon>Hexapoda</taxon>
        <taxon>Insecta</taxon>
        <taxon>Pterygota</taxon>
        <taxon>Neoptera</taxon>
        <taxon>Paraneoptera</taxon>
        <taxon>Thysanoptera</taxon>
        <taxon>Terebrantia</taxon>
        <taxon>Thripoidea</taxon>
        <taxon>Thripidae</taxon>
        <taxon>Megalurothrips</taxon>
    </lineage>
</organism>
<evidence type="ECO:0000313" key="2">
    <source>
        <dbReference type="EMBL" id="KAJ1525553.1"/>
    </source>
</evidence>
<sequence length="470" mass="50847">MTRLPLLALLLLASDTDGINNAIVASPRSAEGPALSAVDEAARMLPLELGIDSASWRSVELYPVTVGLIGKRVPVTGFRQPVAQAAPCNSCNSTGKATIALVASLQRWAAYSFCVTPYLVASTSPQGTHPARLFVFGDCRWLQPFVRLLPPIASVTMVSADSDWTYGPVLLGVAAPTALVMLVADTPEQLVASSKRLTALPELTRMLFWTAAFDYREFAAAANRLWALCVREALIATTFPDGVSRVFALDNFRCGLQGASVDELDVWPMAGTGWERSAVVADALFRPPCSAWRPLPPGEVPALIHFREDTSPCIKKIAVWLQDANARLIAVLSRTLPFQAVVECPERGQTAFMRAADCRLGAFFNSRPLPVFLFMHQALATFPWEMSALVVAVPARAGPRRGLLHPLTSEFSGDVWMATAAVLLAQWAALLALLPVDRDQATTGPRAPGSKRLNCAPKNNLLPRDKFSNF</sequence>
<protein>
    <submittedName>
        <fullName evidence="2">Uncharacterized protein</fullName>
    </submittedName>
</protein>
<feature type="chain" id="PRO_5043496514" evidence="1">
    <location>
        <begin position="19"/>
        <end position="470"/>
    </location>
</feature>